<dbReference type="Proteomes" id="UP000287527">
    <property type="component" value="Unassembled WGS sequence"/>
</dbReference>
<evidence type="ECO:0000313" key="3">
    <source>
        <dbReference type="Proteomes" id="UP000287527"/>
    </source>
</evidence>
<reference evidence="2 3" key="1">
    <citation type="submission" date="2019-01" db="EMBL/GenBank/DDBJ databases">
        <title>Flavobacterium sp. nov.,isolated from freshwater.</title>
        <authorList>
            <person name="Zhang R."/>
            <person name="Du Z.-J."/>
        </authorList>
    </citation>
    <scope>NUCLEOTIDE SEQUENCE [LARGE SCALE GENOMIC DNA]</scope>
    <source>
        <strain evidence="2 3">1E403</strain>
    </source>
</reference>
<dbReference type="SUPFAM" id="SSF160113">
    <property type="entry name" value="YegP-like"/>
    <property type="match status" value="2"/>
</dbReference>
<dbReference type="InterPro" id="IPR010879">
    <property type="entry name" value="DUF1508"/>
</dbReference>
<accession>A0A444H9L1</accession>
<evidence type="ECO:0000313" key="2">
    <source>
        <dbReference type="EMBL" id="RWW99940.1"/>
    </source>
</evidence>
<sequence>MGMFVISKRFNGEYKFVFTSRKGKTIFTSISCKQKSDCELMIAAIKENIGLFAFTKNGTASGKYFFRLSKGGLVLATSRKYSTELRLKKGIDEINKYAPIAELLDFSENEFAFPDADAVFLEAGEMD</sequence>
<name>A0A444H9L1_9FLAO</name>
<feature type="domain" description="DUF1508" evidence="1">
    <location>
        <begin position="61"/>
        <end position="105"/>
    </location>
</feature>
<proteinExistence type="predicted"/>
<dbReference type="Pfam" id="PF07411">
    <property type="entry name" value="DUF1508"/>
    <property type="match status" value="1"/>
</dbReference>
<evidence type="ECO:0000259" key="1">
    <source>
        <dbReference type="Pfam" id="PF07411"/>
    </source>
</evidence>
<protein>
    <submittedName>
        <fullName evidence="2">DUF1508 domain-containing protein</fullName>
    </submittedName>
</protein>
<dbReference type="AlphaFoldDB" id="A0A444H9L1"/>
<gene>
    <name evidence="2" type="ORF">EPI11_10360</name>
</gene>
<dbReference type="OrthoDB" id="1439045at2"/>
<dbReference type="RefSeq" id="WP_128389899.1">
    <property type="nucleotide sequence ID" value="NZ_SBII01000007.1"/>
</dbReference>
<keyword evidence="3" id="KW-1185">Reference proteome</keyword>
<dbReference type="Gene3D" id="2.30.29.80">
    <property type="match status" value="1"/>
</dbReference>
<comment type="caution">
    <text evidence="2">The sequence shown here is derived from an EMBL/GenBank/DDBJ whole genome shotgun (WGS) entry which is preliminary data.</text>
</comment>
<dbReference type="EMBL" id="SBII01000007">
    <property type="protein sequence ID" value="RWW99940.1"/>
    <property type="molecule type" value="Genomic_DNA"/>
</dbReference>
<organism evidence="2 3">
    <name type="scientific">Flavobacterium cerinum</name>
    <dbReference type="NCBI Taxonomy" id="2502784"/>
    <lineage>
        <taxon>Bacteria</taxon>
        <taxon>Pseudomonadati</taxon>
        <taxon>Bacteroidota</taxon>
        <taxon>Flavobacteriia</taxon>
        <taxon>Flavobacteriales</taxon>
        <taxon>Flavobacteriaceae</taxon>
        <taxon>Flavobacterium</taxon>
    </lineage>
</organism>
<dbReference type="InterPro" id="IPR036913">
    <property type="entry name" value="YegP-like_sf"/>
</dbReference>